<protein>
    <submittedName>
        <fullName evidence="1">Uncharacterized protein</fullName>
    </submittedName>
</protein>
<gene>
    <name evidence="1" type="ORF">PMEA_00029687</name>
</gene>
<name>A0AAU9XV98_9CNID</name>
<dbReference type="EMBL" id="CALNXJ010000062">
    <property type="protein sequence ID" value="CAH3156834.1"/>
    <property type="molecule type" value="Genomic_DNA"/>
</dbReference>
<dbReference type="Proteomes" id="UP001159428">
    <property type="component" value="Unassembled WGS sequence"/>
</dbReference>
<accession>A0AAU9XV98</accession>
<evidence type="ECO:0000313" key="2">
    <source>
        <dbReference type="Proteomes" id="UP001159428"/>
    </source>
</evidence>
<comment type="caution">
    <text evidence="1">The sequence shown here is derived from an EMBL/GenBank/DDBJ whole genome shotgun (WGS) entry which is preliminary data.</text>
</comment>
<dbReference type="AlphaFoldDB" id="A0AAU9XV98"/>
<organism evidence="1 2">
    <name type="scientific">Pocillopora meandrina</name>
    <dbReference type="NCBI Taxonomy" id="46732"/>
    <lineage>
        <taxon>Eukaryota</taxon>
        <taxon>Metazoa</taxon>
        <taxon>Cnidaria</taxon>
        <taxon>Anthozoa</taxon>
        <taxon>Hexacorallia</taxon>
        <taxon>Scleractinia</taxon>
        <taxon>Astrocoeniina</taxon>
        <taxon>Pocilloporidae</taxon>
        <taxon>Pocillopora</taxon>
    </lineage>
</organism>
<feature type="non-terminal residue" evidence="1">
    <location>
        <position position="1"/>
    </location>
</feature>
<keyword evidence="2" id="KW-1185">Reference proteome</keyword>
<sequence>LYDITGFKALQVVATLVGIINDREKFTTGKNFYLMMKHNAKVEELFRLNAKPQTHQPGNGIVSIRPRRRERFFRGSGTTYKGLRKVLGAHYQDSISFAKDIRKIFLNNKVSDCDFPQVTLEAYMILLFEIARRMVKLKEPSEKKEQFDVLPIGSAIAGIVKLLEYGKDEICTFENVFPSEGRFHFFSGEPKTRKRAIGDIKTALK</sequence>
<reference evidence="1 2" key="1">
    <citation type="submission" date="2022-05" db="EMBL/GenBank/DDBJ databases">
        <authorList>
            <consortium name="Genoscope - CEA"/>
            <person name="William W."/>
        </authorList>
    </citation>
    <scope>NUCLEOTIDE SEQUENCE [LARGE SCALE GENOMIC DNA]</scope>
</reference>
<proteinExistence type="predicted"/>
<evidence type="ECO:0000313" key="1">
    <source>
        <dbReference type="EMBL" id="CAH3156834.1"/>
    </source>
</evidence>